<dbReference type="GO" id="GO:0005524">
    <property type="term" value="F:ATP binding"/>
    <property type="evidence" value="ECO:0007669"/>
    <property type="project" value="UniProtKB-KW"/>
</dbReference>
<dbReference type="InterPro" id="IPR003837">
    <property type="entry name" value="GatC"/>
</dbReference>
<keyword evidence="3" id="KW-1185">Reference proteome</keyword>
<comment type="subunit">
    <text evidence="1">Heterotrimer of A, B and C subunits.</text>
</comment>
<keyword evidence="2" id="KW-0808">Transferase</keyword>
<reference evidence="3" key="1">
    <citation type="submission" date="2016-10" db="EMBL/GenBank/DDBJ databases">
        <authorList>
            <person name="Varghese N."/>
        </authorList>
    </citation>
    <scope>NUCLEOTIDE SEQUENCE [LARGE SCALE GENOMIC DNA]</scope>
    <source>
        <strain evidence="3">DSM 24868</strain>
    </source>
</reference>
<dbReference type="SUPFAM" id="SSF141000">
    <property type="entry name" value="Glu-tRNAGln amidotransferase C subunit"/>
    <property type="match status" value="1"/>
</dbReference>
<keyword evidence="1" id="KW-0547">Nucleotide-binding</keyword>
<dbReference type="HAMAP" id="MF_00122">
    <property type="entry name" value="GatC"/>
    <property type="match status" value="1"/>
</dbReference>
<dbReference type="RefSeq" id="WP_042214099.1">
    <property type="nucleotide sequence ID" value="NZ_BBLU01000005.1"/>
</dbReference>
<gene>
    <name evidence="1" type="primary">gatC</name>
    <name evidence="2" type="ORF">SAMN05421637_1311</name>
</gene>
<dbReference type="Gene3D" id="1.10.20.60">
    <property type="entry name" value="Glu-tRNAGln amidotransferase C subunit, N-terminal domain"/>
    <property type="match status" value="1"/>
</dbReference>
<dbReference type="InterPro" id="IPR036113">
    <property type="entry name" value="Asp/Glu-ADT_sf_sub_c"/>
</dbReference>
<keyword evidence="1" id="KW-0067">ATP-binding</keyword>
<dbReference type="GO" id="GO:0006412">
    <property type="term" value="P:translation"/>
    <property type="evidence" value="ECO:0007669"/>
    <property type="project" value="UniProtKB-UniRule"/>
</dbReference>
<comment type="similarity">
    <text evidence="1">Belongs to the GatC family.</text>
</comment>
<comment type="catalytic activity">
    <reaction evidence="1">
        <text>L-aspartyl-tRNA(Asn) + L-glutamine + ATP + H2O = L-asparaginyl-tRNA(Asn) + L-glutamate + ADP + phosphate + 2 H(+)</text>
        <dbReference type="Rhea" id="RHEA:14513"/>
        <dbReference type="Rhea" id="RHEA-COMP:9674"/>
        <dbReference type="Rhea" id="RHEA-COMP:9677"/>
        <dbReference type="ChEBI" id="CHEBI:15377"/>
        <dbReference type="ChEBI" id="CHEBI:15378"/>
        <dbReference type="ChEBI" id="CHEBI:29985"/>
        <dbReference type="ChEBI" id="CHEBI:30616"/>
        <dbReference type="ChEBI" id="CHEBI:43474"/>
        <dbReference type="ChEBI" id="CHEBI:58359"/>
        <dbReference type="ChEBI" id="CHEBI:78515"/>
        <dbReference type="ChEBI" id="CHEBI:78516"/>
        <dbReference type="ChEBI" id="CHEBI:456216"/>
    </reaction>
</comment>
<comment type="catalytic activity">
    <reaction evidence="1">
        <text>L-glutamyl-tRNA(Gln) + L-glutamine + ATP + H2O = L-glutaminyl-tRNA(Gln) + L-glutamate + ADP + phosphate + H(+)</text>
        <dbReference type="Rhea" id="RHEA:17521"/>
        <dbReference type="Rhea" id="RHEA-COMP:9681"/>
        <dbReference type="Rhea" id="RHEA-COMP:9684"/>
        <dbReference type="ChEBI" id="CHEBI:15377"/>
        <dbReference type="ChEBI" id="CHEBI:15378"/>
        <dbReference type="ChEBI" id="CHEBI:29985"/>
        <dbReference type="ChEBI" id="CHEBI:30616"/>
        <dbReference type="ChEBI" id="CHEBI:43474"/>
        <dbReference type="ChEBI" id="CHEBI:58359"/>
        <dbReference type="ChEBI" id="CHEBI:78520"/>
        <dbReference type="ChEBI" id="CHEBI:78521"/>
        <dbReference type="ChEBI" id="CHEBI:456216"/>
    </reaction>
</comment>
<dbReference type="GO" id="GO:0050566">
    <property type="term" value="F:asparaginyl-tRNA synthase (glutamine-hydrolyzing) activity"/>
    <property type="evidence" value="ECO:0007669"/>
    <property type="project" value="RHEA"/>
</dbReference>
<dbReference type="PANTHER" id="PTHR15004">
    <property type="entry name" value="GLUTAMYL-TRNA(GLN) AMIDOTRANSFERASE SUBUNIT C, MITOCHONDRIAL"/>
    <property type="match status" value="1"/>
</dbReference>
<dbReference type="PANTHER" id="PTHR15004:SF0">
    <property type="entry name" value="GLUTAMYL-TRNA(GLN) AMIDOTRANSFERASE SUBUNIT C, MITOCHONDRIAL"/>
    <property type="match status" value="1"/>
</dbReference>
<evidence type="ECO:0000313" key="3">
    <source>
        <dbReference type="Proteomes" id="UP000183315"/>
    </source>
</evidence>
<keyword evidence="1" id="KW-0648">Protein biosynthesis</keyword>
<keyword evidence="1" id="KW-0436">Ligase</keyword>
<dbReference type="OrthoDB" id="5295223at2"/>
<evidence type="ECO:0000256" key="1">
    <source>
        <dbReference type="HAMAP-Rule" id="MF_00122"/>
    </source>
</evidence>
<dbReference type="EMBL" id="FNZI01000002">
    <property type="protein sequence ID" value="SEJ24713.1"/>
    <property type="molecule type" value="Genomic_DNA"/>
</dbReference>
<dbReference type="GO" id="GO:0070681">
    <property type="term" value="P:glutaminyl-tRNAGln biosynthesis via transamidation"/>
    <property type="evidence" value="ECO:0007669"/>
    <property type="project" value="TreeGrafter"/>
</dbReference>
<organism evidence="2 3">
    <name type="scientific">Demequina mangrovi</name>
    <dbReference type="NCBI Taxonomy" id="1043493"/>
    <lineage>
        <taxon>Bacteria</taxon>
        <taxon>Bacillati</taxon>
        <taxon>Actinomycetota</taxon>
        <taxon>Actinomycetes</taxon>
        <taxon>Micrococcales</taxon>
        <taxon>Demequinaceae</taxon>
        <taxon>Demequina</taxon>
    </lineage>
</organism>
<dbReference type="GO" id="GO:0006450">
    <property type="term" value="P:regulation of translational fidelity"/>
    <property type="evidence" value="ECO:0007669"/>
    <property type="project" value="InterPro"/>
</dbReference>
<dbReference type="Pfam" id="PF02686">
    <property type="entry name" value="GatC"/>
    <property type="match status" value="1"/>
</dbReference>
<dbReference type="EC" id="6.3.5.-" evidence="1"/>
<proteinExistence type="inferred from homology"/>
<protein>
    <recommendedName>
        <fullName evidence="1">Aspartyl/glutamyl-tRNA(Asn/Gln) amidotransferase subunit C</fullName>
        <shortName evidence="1">Asp/Glu-ADT subunit C</shortName>
        <ecNumber evidence="1">6.3.5.-</ecNumber>
    </recommendedName>
</protein>
<comment type="function">
    <text evidence="1">Allows the formation of correctly charged Asn-tRNA(Asn) or Gln-tRNA(Gln) through the transamidation of misacylated Asp-tRNA(Asn) or Glu-tRNA(Gln) in organisms which lack either or both of asparaginyl-tRNA or glutaminyl-tRNA synthetases. The reaction takes place in the presence of glutamine and ATP through an activated phospho-Asp-tRNA(Asn) or phospho-Glu-tRNA(Gln).</text>
</comment>
<name>A0A1H6X6D1_9MICO</name>
<dbReference type="eggNOG" id="COG0721">
    <property type="taxonomic scope" value="Bacteria"/>
</dbReference>
<dbReference type="STRING" id="1043493.SAMN05421637_1311"/>
<dbReference type="Proteomes" id="UP000183315">
    <property type="component" value="Unassembled WGS sequence"/>
</dbReference>
<evidence type="ECO:0000313" key="2">
    <source>
        <dbReference type="EMBL" id="SEJ24713.1"/>
    </source>
</evidence>
<sequence length="99" mass="10470">MSSLERSDVARLAALARIDMTDADLDRLSGQLAVIVDAVAKVAEVAGEDVPATSHPIPMANIHREDVVRPSLAQDDALAAAPEAEDGRFRVPQILGEEA</sequence>
<dbReference type="NCBIfam" id="TIGR00135">
    <property type="entry name" value="gatC"/>
    <property type="match status" value="1"/>
</dbReference>
<dbReference type="GO" id="GO:0050567">
    <property type="term" value="F:glutaminyl-tRNA synthase (glutamine-hydrolyzing) activity"/>
    <property type="evidence" value="ECO:0007669"/>
    <property type="project" value="UniProtKB-UniRule"/>
</dbReference>
<dbReference type="AlphaFoldDB" id="A0A1H6X6D1"/>
<accession>A0A1H6X6D1</accession>
<dbReference type="GO" id="GO:0016740">
    <property type="term" value="F:transferase activity"/>
    <property type="evidence" value="ECO:0007669"/>
    <property type="project" value="UniProtKB-KW"/>
</dbReference>